<dbReference type="Proteomes" id="UP001595711">
    <property type="component" value="Unassembled WGS sequence"/>
</dbReference>
<dbReference type="Gene3D" id="3.40.50.1820">
    <property type="entry name" value="alpha/beta hydrolase"/>
    <property type="match status" value="1"/>
</dbReference>
<dbReference type="EMBL" id="JBHRYJ010000003">
    <property type="protein sequence ID" value="MFC3676928.1"/>
    <property type="molecule type" value="Genomic_DNA"/>
</dbReference>
<evidence type="ECO:0000256" key="1">
    <source>
        <dbReference type="ARBA" id="ARBA00010515"/>
    </source>
</evidence>
<gene>
    <name evidence="4" type="ORF">ACFOOQ_15325</name>
</gene>
<name>A0ABV7VIU3_9PROT</name>
<dbReference type="PANTHER" id="PTHR48081:SF8">
    <property type="entry name" value="ALPHA_BETA HYDROLASE FOLD-3 DOMAIN-CONTAINING PROTEIN-RELATED"/>
    <property type="match status" value="1"/>
</dbReference>
<sequence length="315" mass="33545">MLDKDAQAFLETVRQAGRPDFSTMSPAEARKLYKQTRAAVTPEAPEMSEIDNLAAPGPAGPIPLRYYRPAGAAKKDALPVLVFFHGGGWVIGDLDTHDVVCRLLANEGRCAVVSVDYRMGPEAKFPAAVDDALAAVEWVASEAKALRIDPARLAVGGDSAGGNLAAVVSLLARDAKNTPKIAYQLLIYPATDMHMGTASHDSFGEGHLLTRAAMDWFQAQYLTGPKDRDDWRASPLLAKNLKGLPPAYVLVGGHDPLRDEGEAYAMAMKKAGVPVVFREFAGQVHGFVLLGRAIPQAGQAIAEMGTALKLAFGQG</sequence>
<evidence type="ECO:0000259" key="3">
    <source>
        <dbReference type="Pfam" id="PF07859"/>
    </source>
</evidence>
<evidence type="ECO:0000256" key="2">
    <source>
        <dbReference type="ARBA" id="ARBA00022801"/>
    </source>
</evidence>
<proteinExistence type="inferred from homology"/>
<reference evidence="5" key="1">
    <citation type="journal article" date="2019" name="Int. J. Syst. Evol. Microbiol.">
        <title>The Global Catalogue of Microorganisms (GCM) 10K type strain sequencing project: providing services to taxonomists for standard genome sequencing and annotation.</title>
        <authorList>
            <consortium name="The Broad Institute Genomics Platform"/>
            <consortium name="The Broad Institute Genome Sequencing Center for Infectious Disease"/>
            <person name="Wu L."/>
            <person name="Ma J."/>
        </authorList>
    </citation>
    <scope>NUCLEOTIDE SEQUENCE [LARGE SCALE GENOMIC DNA]</scope>
    <source>
        <strain evidence="5">KCTC 42182</strain>
    </source>
</reference>
<keyword evidence="2 4" id="KW-0378">Hydrolase</keyword>
<keyword evidence="5" id="KW-1185">Reference proteome</keyword>
<dbReference type="Pfam" id="PF07859">
    <property type="entry name" value="Abhydrolase_3"/>
    <property type="match status" value="1"/>
</dbReference>
<protein>
    <submittedName>
        <fullName evidence="4">Alpha/beta hydrolase</fullName>
    </submittedName>
</protein>
<dbReference type="PROSITE" id="PS01173">
    <property type="entry name" value="LIPASE_GDXG_HIS"/>
    <property type="match status" value="1"/>
</dbReference>
<feature type="domain" description="Alpha/beta hydrolase fold-3" evidence="3">
    <location>
        <begin position="81"/>
        <end position="288"/>
    </location>
</feature>
<dbReference type="InterPro" id="IPR029058">
    <property type="entry name" value="AB_hydrolase_fold"/>
</dbReference>
<dbReference type="PANTHER" id="PTHR48081">
    <property type="entry name" value="AB HYDROLASE SUPERFAMILY PROTEIN C4A8.06C"/>
    <property type="match status" value="1"/>
</dbReference>
<dbReference type="RefSeq" id="WP_379728222.1">
    <property type="nucleotide sequence ID" value="NZ_JBHRYJ010000003.1"/>
</dbReference>
<dbReference type="InterPro" id="IPR050300">
    <property type="entry name" value="GDXG_lipolytic_enzyme"/>
</dbReference>
<evidence type="ECO:0000313" key="4">
    <source>
        <dbReference type="EMBL" id="MFC3676928.1"/>
    </source>
</evidence>
<organism evidence="4 5">
    <name type="scientific">Ferrovibrio xuzhouensis</name>
    <dbReference type="NCBI Taxonomy" id="1576914"/>
    <lineage>
        <taxon>Bacteria</taxon>
        <taxon>Pseudomonadati</taxon>
        <taxon>Pseudomonadota</taxon>
        <taxon>Alphaproteobacteria</taxon>
        <taxon>Rhodospirillales</taxon>
        <taxon>Rhodospirillaceae</taxon>
        <taxon>Ferrovibrio</taxon>
    </lineage>
</organism>
<accession>A0ABV7VIU3</accession>
<comment type="similarity">
    <text evidence="1">Belongs to the 'GDXG' lipolytic enzyme family.</text>
</comment>
<evidence type="ECO:0000313" key="5">
    <source>
        <dbReference type="Proteomes" id="UP001595711"/>
    </source>
</evidence>
<dbReference type="SUPFAM" id="SSF53474">
    <property type="entry name" value="alpha/beta-Hydrolases"/>
    <property type="match status" value="1"/>
</dbReference>
<dbReference type="InterPro" id="IPR002168">
    <property type="entry name" value="Lipase_GDXG_HIS_AS"/>
</dbReference>
<dbReference type="InterPro" id="IPR013094">
    <property type="entry name" value="AB_hydrolase_3"/>
</dbReference>
<dbReference type="GO" id="GO:0016787">
    <property type="term" value="F:hydrolase activity"/>
    <property type="evidence" value="ECO:0007669"/>
    <property type="project" value="UniProtKB-KW"/>
</dbReference>
<comment type="caution">
    <text evidence="4">The sequence shown here is derived from an EMBL/GenBank/DDBJ whole genome shotgun (WGS) entry which is preliminary data.</text>
</comment>